<evidence type="ECO:0000313" key="2">
    <source>
        <dbReference type="Proteomes" id="UP001285441"/>
    </source>
</evidence>
<name>A0AAE0KAQ3_9PEZI</name>
<reference evidence="1" key="2">
    <citation type="submission" date="2023-06" db="EMBL/GenBank/DDBJ databases">
        <authorList>
            <consortium name="Lawrence Berkeley National Laboratory"/>
            <person name="Haridas S."/>
            <person name="Hensen N."/>
            <person name="Bonometti L."/>
            <person name="Westerberg I."/>
            <person name="Brannstrom I.O."/>
            <person name="Guillou S."/>
            <person name="Cros-Aarteil S."/>
            <person name="Calhoun S."/>
            <person name="Kuo A."/>
            <person name="Mondo S."/>
            <person name="Pangilinan J."/>
            <person name="Riley R."/>
            <person name="LaButti K."/>
            <person name="Andreopoulos B."/>
            <person name="Lipzen A."/>
            <person name="Chen C."/>
            <person name="Yanf M."/>
            <person name="Daum C."/>
            <person name="Ng V."/>
            <person name="Clum A."/>
            <person name="Steindorff A."/>
            <person name="Ohm R."/>
            <person name="Martin F."/>
            <person name="Silar P."/>
            <person name="Natvig D."/>
            <person name="Lalanne C."/>
            <person name="Gautier V."/>
            <person name="Ament-velasquez S.L."/>
            <person name="Kruys A."/>
            <person name="Hutchinson M.I."/>
            <person name="Powell A.J."/>
            <person name="Barry K."/>
            <person name="Miller A.N."/>
            <person name="Grigoriev I.V."/>
            <person name="Debuchy R."/>
            <person name="Gladieux P."/>
            <person name="Thoren M.H."/>
            <person name="Johannesson H."/>
        </authorList>
    </citation>
    <scope>NUCLEOTIDE SEQUENCE</scope>
    <source>
        <strain evidence="1">CBS 232.78</strain>
    </source>
</reference>
<protein>
    <submittedName>
        <fullName evidence="1">Uncharacterized protein</fullName>
    </submittedName>
</protein>
<gene>
    <name evidence="1" type="ORF">B0H63DRAFT_551461</name>
</gene>
<dbReference type="AlphaFoldDB" id="A0AAE0KAQ3"/>
<sequence length="248" mass="28344">MDPILKNCLTGLAILLTKDLNNIAAIGLEHRRSDINISFPTILVATNYGFTLETRQAAERYLQLFQRYCRDRLVRYLKTDNFPSVSQFQKAVDNLRERLSYHLHQNNFSATTTASHGGDIIRGHEISLPTLWLKRRRIASRNKNKVDSYTLDELAKMVLCAWKFQRDFGMVIPWQKNEIQVFGGGSRGVTTIPVAFHGDTRAHKYTSGSWLKLIERLARYKQALVAVEQFVVAPKCTEIIVGQIMSNT</sequence>
<organism evidence="1 2">
    <name type="scientific">Podospora didyma</name>
    <dbReference type="NCBI Taxonomy" id="330526"/>
    <lineage>
        <taxon>Eukaryota</taxon>
        <taxon>Fungi</taxon>
        <taxon>Dikarya</taxon>
        <taxon>Ascomycota</taxon>
        <taxon>Pezizomycotina</taxon>
        <taxon>Sordariomycetes</taxon>
        <taxon>Sordariomycetidae</taxon>
        <taxon>Sordariales</taxon>
        <taxon>Podosporaceae</taxon>
        <taxon>Podospora</taxon>
    </lineage>
</organism>
<keyword evidence="2" id="KW-1185">Reference proteome</keyword>
<dbReference type="EMBL" id="JAULSW010000008">
    <property type="protein sequence ID" value="KAK3372652.1"/>
    <property type="molecule type" value="Genomic_DNA"/>
</dbReference>
<proteinExistence type="predicted"/>
<accession>A0AAE0KAQ3</accession>
<evidence type="ECO:0000313" key="1">
    <source>
        <dbReference type="EMBL" id="KAK3372652.1"/>
    </source>
</evidence>
<dbReference type="Proteomes" id="UP001285441">
    <property type="component" value="Unassembled WGS sequence"/>
</dbReference>
<reference evidence="1" key="1">
    <citation type="journal article" date="2023" name="Mol. Phylogenet. Evol.">
        <title>Genome-scale phylogeny and comparative genomics of the fungal order Sordariales.</title>
        <authorList>
            <person name="Hensen N."/>
            <person name="Bonometti L."/>
            <person name="Westerberg I."/>
            <person name="Brannstrom I.O."/>
            <person name="Guillou S."/>
            <person name="Cros-Aarteil S."/>
            <person name="Calhoun S."/>
            <person name="Haridas S."/>
            <person name="Kuo A."/>
            <person name="Mondo S."/>
            <person name="Pangilinan J."/>
            <person name="Riley R."/>
            <person name="LaButti K."/>
            <person name="Andreopoulos B."/>
            <person name="Lipzen A."/>
            <person name="Chen C."/>
            <person name="Yan M."/>
            <person name="Daum C."/>
            <person name="Ng V."/>
            <person name="Clum A."/>
            <person name="Steindorff A."/>
            <person name="Ohm R.A."/>
            <person name="Martin F."/>
            <person name="Silar P."/>
            <person name="Natvig D.O."/>
            <person name="Lalanne C."/>
            <person name="Gautier V."/>
            <person name="Ament-Velasquez S.L."/>
            <person name="Kruys A."/>
            <person name="Hutchinson M.I."/>
            <person name="Powell A.J."/>
            <person name="Barry K."/>
            <person name="Miller A.N."/>
            <person name="Grigoriev I.V."/>
            <person name="Debuchy R."/>
            <person name="Gladieux P."/>
            <person name="Hiltunen Thoren M."/>
            <person name="Johannesson H."/>
        </authorList>
    </citation>
    <scope>NUCLEOTIDE SEQUENCE</scope>
    <source>
        <strain evidence="1">CBS 232.78</strain>
    </source>
</reference>
<comment type="caution">
    <text evidence="1">The sequence shown here is derived from an EMBL/GenBank/DDBJ whole genome shotgun (WGS) entry which is preliminary data.</text>
</comment>